<dbReference type="InterPro" id="IPR037992">
    <property type="entry name" value="TRAPPC6/Trs33"/>
</dbReference>
<dbReference type="EMBL" id="HBUF01024470">
    <property type="protein sequence ID" value="CAG6612392.1"/>
    <property type="molecule type" value="Transcribed_RNA"/>
</dbReference>
<dbReference type="EMBL" id="HBUF01177381">
    <property type="protein sequence ID" value="CAG6654332.1"/>
    <property type="molecule type" value="Transcribed_RNA"/>
</dbReference>
<dbReference type="GO" id="GO:0005801">
    <property type="term" value="C:cis-Golgi network"/>
    <property type="evidence" value="ECO:0007669"/>
    <property type="project" value="TreeGrafter"/>
</dbReference>
<protein>
    <submittedName>
        <fullName evidence="3">Trafficking protein particle complex subunit 6B</fullName>
    </submittedName>
</protein>
<dbReference type="EMBL" id="HBUF01352236">
    <property type="protein sequence ID" value="CAG6714786.1"/>
    <property type="molecule type" value="Transcribed_RNA"/>
</dbReference>
<dbReference type="SUPFAM" id="SSF111126">
    <property type="entry name" value="Ligand-binding domain in the NO signalling and Golgi transport"/>
    <property type="match status" value="1"/>
</dbReference>
<sequence length="164" mass="18640">MTQAVADEILLDLIHAEIVSYANSSPLNSEDKKDTDYSKIELMGFSCGYRIIERLTKDGTRFKDELDTMKFICTELWAAIYKKQIDNLRTNYQGTYLLQDNSFRFLNKMSNTSQYLESAGKYVVFTCGLLRGALSNLGINAIVSTEINTMPVVKFHIQVSQPQN</sequence>
<dbReference type="GO" id="GO:0006888">
    <property type="term" value="P:endoplasmic reticulum to Golgi vesicle-mediated transport"/>
    <property type="evidence" value="ECO:0007669"/>
    <property type="project" value="TreeGrafter"/>
</dbReference>
<comment type="similarity">
    <text evidence="2">Belongs to the TRAPP small subunits family. BET3 subfamily.</text>
</comment>
<comment type="subcellular location">
    <subcellularLocation>
        <location evidence="1">Golgi apparatus</location>
        <location evidence="1">cis-Golgi network</location>
    </subcellularLocation>
</comment>
<dbReference type="PANTHER" id="PTHR12817">
    <property type="entry name" value="TRAFFICKING PROTEIN PARTICLE COMPLEX SUBUNIT 6B"/>
    <property type="match status" value="1"/>
</dbReference>
<dbReference type="InterPro" id="IPR007194">
    <property type="entry name" value="TRAPP_component"/>
</dbReference>
<organism evidence="3">
    <name type="scientific">Cacopsylla melanoneura</name>
    <dbReference type="NCBI Taxonomy" id="428564"/>
    <lineage>
        <taxon>Eukaryota</taxon>
        <taxon>Metazoa</taxon>
        <taxon>Ecdysozoa</taxon>
        <taxon>Arthropoda</taxon>
        <taxon>Hexapoda</taxon>
        <taxon>Insecta</taxon>
        <taxon>Pterygota</taxon>
        <taxon>Neoptera</taxon>
        <taxon>Paraneoptera</taxon>
        <taxon>Hemiptera</taxon>
        <taxon>Sternorrhyncha</taxon>
        <taxon>Psylloidea</taxon>
        <taxon>Psyllidae</taxon>
        <taxon>Psyllinae</taxon>
        <taxon>Cacopsylla</taxon>
    </lineage>
</organism>
<dbReference type="AlphaFoldDB" id="A0A8D8LUU6"/>
<dbReference type="Pfam" id="PF04051">
    <property type="entry name" value="TRAPP"/>
    <property type="match status" value="1"/>
</dbReference>
<reference evidence="3" key="1">
    <citation type="submission" date="2021-05" db="EMBL/GenBank/DDBJ databases">
        <authorList>
            <person name="Alioto T."/>
            <person name="Alioto T."/>
            <person name="Gomez Garrido J."/>
        </authorList>
    </citation>
    <scope>NUCLEOTIDE SEQUENCE</scope>
</reference>
<evidence type="ECO:0000256" key="1">
    <source>
        <dbReference type="ARBA" id="ARBA00004222"/>
    </source>
</evidence>
<dbReference type="EMBL" id="HBUF01352237">
    <property type="protein sequence ID" value="CAG6714787.1"/>
    <property type="molecule type" value="Transcribed_RNA"/>
</dbReference>
<name>A0A8D8LUU6_9HEMI</name>
<dbReference type="EMBL" id="HBUF01573423">
    <property type="protein sequence ID" value="CAG6767441.1"/>
    <property type="molecule type" value="Transcribed_RNA"/>
</dbReference>
<evidence type="ECO:0000256" key="2">
    <source>
        <dbReference type="ARBA" id="ARBA00006218"/>
    </source>
</evidence>
<dbReference type="EMBL" id="HBUF01177382">
    <property type="protein sequence ID" value="CAG6654333.1"/>
    <property type="molecule type" value="Transcribed_RNA"/>
</dbReference>
<evidence type="ECO:0000313" key="3">
    <source>
        <dbReference type="EMBL" id="CAG6612392.1"/>
    </source>
</evidence>
<dbReference type="EMBL" id="HBUF01352235">
    <property type="protein sequence ID" value="CAG6714785.1"/>
    <property type="molecule type" value="Transcribed_RNA"/>
</dbReference>
<dbReference type="GO" id="GO:0005802">
    <property type="term" value="C:trans-Golgi network"/>
    <property type="evidence" value="ECO:0007669"/>
    <property type="project" value="TreeGrafter"/>
</dbReference>
<accession>A0A8D8LUU6</accession>
<dbReference type="GO" id="GO:0030008">
    <property type="term" value="C:TRAPP complex"/>
    <property type="evidence" value="ECO:0007669"/>
    <property type="project" value="TreeGrafter"/>
</dbReference>
<dbReference type="PANTHER" id="PTHR12817:SF0">
    <property type="entry name" value="GEO08327P1"/>
    <property type="match status" value="1"/>
</dbReference>
<dbReference type="EMBL" id="HBUF01573422">
    <property type="protein sequence ID" value="CAG6767440.1"/>
    <property type="molecule type" value="Transcribed_RNA"/>
</dbReference>
<proteinExistence type="inferred from homology"/>
<dbReference type="Gene3D" id="3.30.1380.20">
    <property type="entry name" value="Trafficking protein particle complex subunit 3"/>
    <property type="match status" value="1"/>
</dbReference>
<dbReference type="CDD" id="cd14944">
    <property type="entry name" value="TRAPPC6A_Trs33"/>
    <property type="match status" value="1"/>
</dbReference>
<dbReference type="InterPro" id="IPR024096">
    <property type="entry name" value="NO_sig/Golgi_transp_ligand-bd"/>
</dbReference>